<dbReference type="Pfam" id="PF04565">
    <property type="entry name" value="RNA_pol_Rpb2_3"/>
    <property type="match status" value="1"/>
</dbReference>
<reference evidence="9 10" key="1">
    <citation type="submission" date="2016-08" db="EMBL/GenBank/DDBJ databases">
        <title>A Parts List for Fungal Cellulosomes Revealed by Comparative Genomics.</title>
        <authorList>
            <consortium name="DOE Joint Genome Institute"/>
            <person name="Haitjema C.H."/>
            <person name="Gilmore S.P."/>
            <person name="Henske J.K."/>
            <person name="Solomon K.V."/>
            <person name="De Groot R."/>
            <person name="Kuo A."/>
            <person name="Mondo S.J."/>
            <person name="Salamov A.A."/>
            <person name="Labutti K."/>
            <person name="Zhao Z."/>
            <person name="Chiniquy J."/>
            <person name="Barry K."/>
            <person name="Brewer H.M."/>
            <person name="Purvine S.O."/>
            <person name="Wright A.T."/>
            <person name="Boxma B."/>
            <person name="Van Alen T."/>
            <person name="Hackstein J.H."/>
            <person name="Baker S.E."/>
            <person name="Grigoriev I.V."/>
            <person name="O'Malley M.A."/>
        </authorList>
    </citation>
    <scope>NUCLEOTIDE SEQUENCE [LARGE SCALE GENOMIC DNA]</scope>
    <source>
        <strain evidence="9 10">G1</strain>
    </source>
</reference>
<keyword evidence="3" id="KW-0808">Transferase</keyword>
<dbReference type="AlphaFoldDB" id="A0A1Y2AHK6"/>
<dbReference type="GO" id="GO:0006351">
    <property type="term" value="P:DNA-templated transcription"/>
    <property type="evidence" value="ECO:0007669"/>
    <property type="project" value="InterPro"/>
</dbReference>
<dbReference type="GO" id="GO:0003899">
    <property type="term" value="F:DNA-directed RNA polymerase activity"/>
    <property type="evidence" value="ECO:0007669"/>
    <property type="project" value="UniProtKB-EC"/>
</dbReference>
<evidence type="ECO:0000256" key="6">
    <source>
        <dbReference type="RuleBase" id="RU000434"/>
    </source>
</evidence>
<evidence type="ECO:0000256" key="3">
    <source>
        <dbReference type="ARBA" id="ARBA00022679"/>
    </source>
</evidence>
<dbReference type="SUPFAM" id="SSF64484">
    <property type="entry name" value="beta and beta-prime subunits of DNA dependent RNA-polymerase"/>
    <property type="match status" value="1"/>
</dbReference>
<keyword evidence="2" id="KW-0240">DNA-directed RNA polymerase</keyword>
<evidence type="ECO:0000256" key="5">
    <source>
        <dbReference type="ARBA" id="ARBA00023163"/>
    </source>
</evidence>
<feature type="domain" description="RNA polymerase Rpb2" evidence="8">
    <location>
        <begin position="172"/>
        <end position="228"/>
    </location>
</feature>
<keyword evidence="4" id="KW-0548">Nucleotidyltransferase</keyword>
<dbReference type="GO" id="GO:0003677">
    <property type="term" value="F:DNA binding"/>
    <property type="evidence" value="ECO:0007669"/>
    <property type="project" value="InterPro"/>
</dbReference>
<comment type="similarity">
    <text evidence="6">Belongs to the RNA polymerase beta chain family.</text>
</comment>
<evidence type="ECO:0000256" key="4">
    <source>
        <dbReference type="ARBA" id="ARBA00022695"/>
    </source>
</evidence>
<keyword evidence="5" id="KW-0804">Transcription</keyword>
<dbReference type="InterPro" id="IPR007645">
    <property type="entry name" value="RNA_pol_Rpb2_3"/>
</dbReference>
<dbReference type="EC" id="2.7.7.6" evidence="1"/>
<evidence type="ECO:0000256" key="1">
    <source>
        <dbReference type="ARBA" id="ARBA00012418"/>
    </source>
</evidence>
<keyword evidence="10" id="KW-1185">Reference proteome</keyword>
<organism evidence="9 10">
    <name type="scientific">Neocallimastix californiae</name>
    <dbReference type="NCBI Taxonomy" id="1754190"/>
    <lineage>
        <taxon>Eukaryota</taxon>
        <taxon>Fungi</taxon>
        <taxon>Fungi incertae sedis</taxon>
        <taxon>Chytridiomycota</taxon>
        <taxon>Chytridiomycota incertae sedis</taxon>
        <taxon>Neocallimastigomycetes</taxon>
        <taxon>Neocallimastigales</taxon>
        <taxon>Neocallimastigaceae</taxon>
        <taxon>Neocallimastix</taxon>
    </lineage>
</organism>
<proteinExistence type="inferred from homology"/>
<evidence type="ECO:0000256" key="7">
    <source>
        <dbReference type="SAM" id="Phobius"/>
    </source>
</evidence>
<feature type="transmembrane region" description="Helical" evidence="7">
    <location>
        <begin position="227"/>
        <end position="250"/>
    </location>
</feature>
<keyword evidence="7" id="KW-0812">Transmembrane</keyword>
<dbReference type="Gene3D" id="3.90.1100.10">
    <property type="match status" value="1"/>
</dbReference>
<name>A0A1Y2AHK6_9FUNG</name>
<sequence>MFMDYKYIEYVGKVLSKGKAEKSIKYFSNEHTNFDFYYTFSSKDRHRKLTKMKRHVLIDIRIYYSLFFQLLRVKGIKRMKSKVSQNVIGKNIPEDIEIMIPDSSPETTLKSIFSHRKESKEEIISIINGMIDSYLTPDSLHCDRSSYDDRNTKFYIYLCMARMFLDFNSTVQTLSKRSYYDKLSHIQRVQIPINTESENLELRLSYEYGYFCPFETPEFKDIGRAKYFGLSVLIVPAFTMDLSYLSSVLYDSPHYNDFKESKHE</sequence>
<protein>
    <recommendedName>
        <fullName evidence="1">DNA-directed RNA polymerase</fullName>
        <ecNumber evidence="1">2.7.7.6</ecNumber>
    </recommendedName>
</protein>
<dbReference type="Proteomes" id="UP000193920">
    <property type="component" value="Unassembled WGS sequence"/>
</dbReference>
<accession>A0A1Y2AHK6</accession>
<comment type="caution">
    <text evidence="9">The sequence shown here is derived from an EMBL/GenBank/DDBJ whole genome shotgun (WGS) entry which is preliminary data.</text>
</comment>
<evidence type="ECO:0000259" key="8">
    <source>
        <dbReference type="Pfam" id="PF04565"/>
    </source>
</evidence>
<keyword evidence="7" id="KW-0472">Membrane</keyword>
<dbReference type="GO" id="GO:0000428">
    <property type="term" value="C:DNA-directed RNA polymerase complex"/>
    <property type="evidence" value="ECO:0007669"/>
    <property type="project" value="UniProtKB-KW"/>
</dbReference>
<keyword evidence="7" id="KW-1133">Transmembrane helix</keyword>
<gene>
    <name evidence="9" type="ORF">LY90DRAFT_515719</name>
</gene>
<evidence type="ECO:0000256" key="2">
    <source>
        <dbReference type="ARBA" id="ARBA00022478"/>
    </source>
</evidence>
<evidence type="ECO:0000313" key="9">
    <source>
        <dbReference type="EMBL" id="ORY22088.1"/>
    </source>
</evidence>
<dbReference type="EMBL" id="MCOG01000253">
    <property type="protein sequence ID" value="ORY22088.1"/>
    <property type="molecule type" value="Genomic_DNA"/>
</dbReference>
<evidence type="ECO:0000313" key="10">
    <source>
        <dbReference type="Proteomes" id="UP000193920"/>
    </source>
</evidence>